<evidence type="ECO:0000256" key="1">
    <source>
        <dbReference type="SAM" id="Phobius"/>
    </source>
</evidence>
<evidence type="ECO:0000313" key="3">
    <source>
        <dbReference type="Proteomes" id="UP001292368"/>
    </source>
</evidence>
<proteinExistence type="predicted"/>
<dbReference type="InterPro" id="IPR049458">
    <property type="entry name" value="EpsG-like"/>
</dbReference>
<evidence type="ECO:0008006" key="4">
    <source>
        <dbReference type="Google" id="ProtNLM"/>
    </source>
</evidence>
<feature type="transmembrane region" description="Helical" evidence="1">
    <location>
        <begin position="29"/>
        <end position="48"/>
    </location>
</feature>
<feature type="transmembrane region" description="Helical" evidence="1">
    <location>
        <begin position="157"/>
        <end position="179"/>
    </location>
</feature>
<reference evidence="2" key="1">
    <citation type="submission" date="2019-11" db="EMBL/GenBank/DDBJ databases">
        <title>Characterization of Clostridium perfringens isolates from swine manure treated agricultural soils.</title>
        <authorList>
            <person name="Wushke S.T."/>
        </authorList>
    </citation>
    <scope>NUCLEOTIDE SEQUENCE</scope>
    <source>
        <strain evidence="2">V2</strain>
    </source>
</reference>
<feature type="transmembrane region" description="Helical" evidence="1">
    <location>
        <begin position="261"/>
        <end position="279"/>
    </location>
</feature>
<feature type="transmembrane region" description="Helical" evidence="1">
    <location>
        <begin position="6"/>
        <end position="22"/>
    </location>
</feature>
<feature type="transmembrane region" description="Helical" evidence="1">
    <location>
        <begin position="191"/>
        <end position="211"/>
    </location>
</feature>
<keyword evidence="1" id="KW-0812">Transmembrane</keyword>
<keyword evidence="1" id="KW-0472">Membrane</keyword>
<feature type="transmembrane region" description="Helical" evidence="1">
    <location>
        <begin position="315"/>
        <end position="333"/>
    </location>
</feature>
<keyword evidence="1" id="KW-1133">Transmembrane helix</keyword>
<dbReference type="EMBL" id="WNVM01000004">
    <property type="protein sequence ID" value="MDZ5008990.1"/>
    <property type="molecule type" value="Genomic_DNA"/>
</dbReference>
<sequence>MEVYLFLIVSSLYLYILKSTNLGKKFERISAFIIFLELYIISAIRVHVGTDYGIYLDLYKKIDKLTYDPKGMEFGYFYLNKFVKNIFGGEYAIFAVTSLIIIGLVYLTVKKFSVDPVLSLIIYMCVSYLTSLNIIRQSIAISIVFFSIRYIDSKVKWLIPLLIGVLFHKTMILVIPFFFLAKLNLKKKHYIFIGIIGIGLFLTYGRTLIFITEFIEGFDHYVGSNFVKEGANPIRTIITFTIFIFFLLDYKEIMKNKNMKFAFTMFLFGTMFSLFMVKGKIFARVVDYFDIFQILLIPYVINSIKKLNIFCLKKYILLITTIILAANFYYFYYSVKTNQSNVIPYKTYITDTYIHKNFRFWIYR</sequence>
<protein>
    <recommendedName>
        <fullName evidence="4">EpsG family protein</fullName>
    </recommendedName>
</protein>
<feature type="transmembrane region" description="Helical" evidence="1">
    <location>
        <begin position="231"/>
        <end position="249"/>
    </location>
</feature>
<accession>A0AAW9INF9</accession>
<feature type="transmembrane region" description="Helical" evidence="1">
    <location>
        <begin position="91"/>
        <end position="109"/>
    </location>
</feature>
<name>A0AAW9INF9_CLOPF</name>
<feature type="transmembrane region" description="Helical" evidence="1">
    <location>
        <begin position="121"/>
        <end position="151"/>
    </location>
</feature>
<dbReference type="Proteomes" id="UP001292368">
    <property type="component" value="Unassembled WGS sequence"/>
</dbReference>
<organism evidence="2 3">
    <name type="scientific">Clostridium perfringens</name>
    <dbReference type="NCBI Taxonomy" id="1502"/>
    <lineage>
        <taxon>Bacteria</taxon>
        <taxon>Bacillati</taxon>
        <taxon>Bacillota</taxon>
        <taxon>Clostridia</taxon>
        <taxon>Eubacteriales</taxon>
        <taxon>Clostridiaceae</taxon>
        <taxon>Clostridium</taxon>
    </lineage>
</organism>
<dbReference type="AlphaFoldDB" id="A0AAW9INF9"/>
<evidence type="ECO:0000313" key="2">
    <source>
        <dbReference type="EMBL" id="MDZ5008990.1"/>
    </source>
</evidence>
<comment type="caution">
    <text evidence="2">The sequence shown here is derived from an EMBL/GenBank/DDBJ whole genome shotgun (WGS) entry which is preliminary data.</text>
</comment>
<dbReference type="RefSeq" id="WP_322381801.1">
    <property type="nucleotide sequence ID" value="NZ_WNVJ01000005.1"/>
</dbReference>
<gene>
    <name evidence="2" type="ORF">GNF77_08640</name>
</gene>
<dbReference type="Pfam" id="PF14897">
    <property type="entry name" value="EpsG"/>
    <property type="match status" value="1"/>
</dbReference>